<reference evidence="1" key="1">
    <citation type="journal article" date="2020" name="New Phytol.">
        <title>Comparative genomics reveals dynamic genome evolution in host specialist ectomycorrhizal fungi.</title>
        <authorList>
            <person name="Lofgren L.A."/>
            <person name="Nguyen N.H."/>
            <person name="Vilgalys R."/>
            <person name="Ruytinx J."/>
            <person name="Liao H.L."/>
            <person name="Branco S."/>
            <person name="Kuo A."/>
            <person name="LaButti K."/>
            <person name="Lipzen A."/>
            <person name="Andreopoulos W."/>
            <person name="Pangilinan J."/>
            <person name="Riley R."/>
            <person name="Hundley H."/>
            <person name="Na H."/>
            <person name="Barry K."/>
            <person name="Grigoriev I.V."/>
            <person name="Stajich J.E."/>
            <person name="Kennedy P.G."/>
        </authorList>
    </citation>
    <scope>NUCLEOTIDE SEQUENCE</scope>
    <source>
        <strain evidence="1">DOB743</strain>
    </source>
</reference>
<dbReference type="EMBL" id="JABBWD010000017">
    <property type="protein sequence ID" value="KAG1778051.1"/>
    <property type="molecule type" value="Genomic_DNA"/>
</dbReference>
<dbReference type="AlphaFoldDB" id="A0A9P7D4D5"/>
<evidence type="ECO:0000313" key="1">
    <source>
        <dbReference type="EMBL" id="KAG1778051.1"/>
    </source>
</evidence>
<keyword evidence="2" id="KW-1185">Reference proteome</keyword>
<name>A0A9P7D4D5_9AGAM</name>
<protein>
    <submittedName>
        <fullName evidence="1">Uncharacterized protein</fullName>
    </submittedName>
</protein>
<dbReference type="Proteomes" id="UP000714275">
    <property type="component" value="Unassembled WGS sequence"/>
</dbReference>
<dbReference type="OrthoDB" id="429520at2759"/>
<accession>A0A9P7D4D5</accession>
<gene>
    <name evidence="1" type="ORF">EV702DRAFT_187766</name>
</gene>
<sequence length="163" mass="19266">MYFHCTWWALESKTSQIADNRVMSWKVGQIHDRDAPHKSKYARANRNPFPKGQRMHVLFFVDSQLMKRCSLAERYDLHKVINESERELEQENAYAWHTTGREREQHSTLNMLGLSESEAVEYVLMLSREEAENRRVIDVIGQNLVRSKYNRGRENKTVCHGAR</sequence>
<comment type="caution">
    <text evidence="1">The sequence shown here is derived from an EMBL/GenBank/DDBJ whole genome shotgun (WGS) entry which is preliminary data.</text>
</comment>
<organism evidence="1 2">
    <name type="scientific">Suillus placidus</name>
    <dbReference type="NCBI Taxonomy" id="48579"/>
    <lineage>
        <taxon>Eukaryota</taxon>
        <taxon>Fungi</taxon>
        <taxon>Dikarya</taxon>
        <taxon>Basidiomycota</taxon>
        <taxon>Agaricomycotina</taxon>
        <taxon>Agaricomycetes</taxon>
        <taxon>Agaricomycetidae</taxon>
        <taxon>Boletales</taxon>
        <taxon>Suillineae</taxon>
        <taxon>Suillaceae</taxon>
        <taxon>Suillus</taxon>
    </lineage>
</organism>
<evidence type="ECO:0000313" key="2">
    <source>
        <dbReference type="Proteomes" id="UP000714275"/>
    </source>
</evidence>
<proteinExistence type="predicted"/>